<feature type="transmembrane region" description="Helical" evidence="2">
    <location>
        <begin position="6"/>
        <end position="26"/>
    </location>
</feature>
<dbReference type="RefSeq" id="WP_367406613.1">
    <property type="nucleotide sequence ID" value="NZ_JARNBH010000008.1"/>
</dbReference>
<dbReference type="EMBL" id="JARNBH010000008">
    <property type="protein sequence ID" value="MEC0273112.1"/>
    <property type="molecule type" value="Genomic_DNA"/>
</dbReference>
<evidence type="ECO:0000256" key="1">
    <source>
        <dbReference type="SAM" id="MobiDB-lite"/>
    </source>
</evidence>
<proteinExistence type="predicted"/>
<gene>
    <name evidence="3" type="ORF">P4706_08495</name>
</gene>
<evidence type="ECO:0000313" key="4">
    <source>
        <dbReference type="Proteomes" id="UP001307168"/>
    </source>
</evidence>
<dbReference type="Proteomes" id="UP001307168">
    <property type="component" value="Unassembled WGS sequence"/>
</dbReference>
<keyword evidence="2" id="KW-0472">Membrane</keyword>
<feature type="region of interest" description="Disordered" evidence="1">
    <location>
        <begin position="162"/>
        <end position="206"/>
    </location>
</feature>
<keyword evidence="4" id="KW-1185">Reference proteome</keyword>
<name>A0AAW9NEX1_9BACI</name>
<feature type="transmembrane region" description="Helical" evidence="2">
    <location>
        <begin position="38"/>
        <end position="58"/>
    </location>
</feature>
<evidence type="ECO:0000256" key="2">
    <source>
        <dbReference type="SAM" id="Phobius"/>
    </source>
</evidence>
<keyword evidence="2" id="KW-0812">Transmembrane</keyword>
<organism evidence="3 4">
    <name type="scientific">Peribacillus castrilensis</name>
    <dbReference type="NCBI Taxonomy" id="2897690"/>
    <lineage>
        <taxon>Bacteria</taxon>
        <taxon>Bacillati</taxon>
        <taxon>Bacillota</taxon>
        <taxon>Bacilli</taxon>
        <taxon>Bacillales</taxon>
        <taxon>Bacillaceae</taxon>
        <taxon>Peribacillus</taxon>
    </lineage>
</organism>
<comment type="caution">
    <text evidence="3">The sequence shown here is derived from an EMBL/GenBank/DDBJ whole genome shotgun (WGS) entry which is preliminary data.</text>
</comment>
<feature type="region of interest" description="Disordered" evidence="1">
    <location>
        <begin position="76"/>
        <end position="102"/>
    </location>
</feature>
<feature type="compositionally biased region" description="Basic and acidic residues" evidence="1">
    <location>
        <begin position="162"/>
        <end position="205"/>
    </location>
</feature>
<evidence type="ECO:0000313" key="3">
    <source>
        <dbReference type="EMBL" id="MEC0273112.1"/>
    </source>
</evidence>
<dbReference type="AlphaFoldDB" id="A0AAW9NEX1"/>
<sequence>MSNIGFALFLLGMVAIAVFILMGLFSLIKKNGKAKKRFLFAGVSLAVMVLGAVFMVAFQTDEEKALNEERRIAEVKAEKAQEEKDKAKAEAAAKEEKEKKEAAAKKKAEEAKKEKEEKEAAAKKKAEEAKKAKEEKEAAEKAKAEQVAKEKAEAKKKAEQKAKEEAEAKEKAKQEAAAKKKAEADKKAKEEREAKEAAAKAEADKQASAQTIRYAQMIKNPDRYAGEYVKYRGEIVQIQEGDDMTVIRLAVTQESYGWNPNEVIWVEVEGYTDFVDEDIVTVYGTVVGKHSYTSQAGWEITVPAMLADTVE</sequence>
<reference evidence="3 4" key="1">
    <citation type="submission" date="2023-03" db="EMBL/GenBank/DDBJ databases">
        <title>Bacillus Genome Sequencing.</title>
        <authorList>
            <person name="Dunlap C."/>
        </authorList>
    </citation>
    <scope>NUCLEOTIDE SEQUENCE [LARGE SCALE GENOMIC DNA]</scope>
    <source>
        <strain evidence="3 4">B-41290</strain>
    </source>
</reference>
<keyword evidence="2" id="KW-1133">Transmembrane helix</keyword>
<protein>
    <submittedName>
        <fullName evidence="3">Uncharacterized protein</fullName>
    </submittedName>
</protein>
<accession>A0AAW9NEX1</accession>